<dbReference type="AlphaFoldDB" id="A0AAD9CHI6"/>
<evidence type="ECO:0000256" key="1">
    <source>
        <dbReference type="SAM" id="MobiDB-lite"/>
    </source>
</evidence>
<evidence type="ECO:0000313" key="2">
    <source>
        <dbReference type="EMBL" id="KAK1901352.1"/>
    </source>
</evidence>
<proteinExistence type="predicted"/>
<sequence length="417" mass="46917">MFSKVSGTAAGKKRTLISMWAANQAPKKSYDPERADRPQEKTQEQEEELLLTQIDEPSEKEGTPGTKTRAQGGAATYRCSFKNEWSHKLPFITKGTLSTYYWCSVCRVENACGHQGIADVARHVNSKCHQEKQKAVQSSSGIQQFSVPLPSAGAMTVQEVKTRRAELKMAVMLANHNLPLAVIDHLGPLMKECFKDSPTAQDYKCARTKTSCLINKVLAPHYQNALVVLMRENPSTIITDGSNDTEYLEVLQHASVRWLSLETCVTHILRLYEPLASYFQSTEGNQPRLKRLQGAFSDPMTEVYLLFYQATIPAFTSLNLLFQRQHPSIFVLQDERADCGVEDALYFVDRYAHLLPYHNPQDHDSLGEEFLDYQTMPVPILEADPDIEGFWANMASLKHKAGVGRFDRLSTVAKLVL</sequence>
<dbReference type="PANTHER" id="PTHR37162:SF10">
    <property type="entry name" value="DUF4371 DOMAIN-CONTAINING PROTEIN"/>
    <property type="match status" value="1"/>
</dbReference>
<reference evidence="2" key="1">
    <citation type="submission" date="2023-04" db="EMBL/GenBank/DDBJ databases">
        <title>Chromosome-level genome of Chaenocephalus aceratus.</title>
        <authorList>
            <person name="Park H."/>
        </authorList>
    </citation>
    <scope>NUCLEOTIDE SEQUENCE</scope>
    <source>
        <strain evidence="2">DE</strain>
        <tissue evidence="2">Muscle</tissue>
    </source>
</reference>
<keyword evidence="3" id="KW-1185">Reference proteome</keyword>
<dbReference type="EMBL" id="JASDAP010000006">
    <property type="protein sequence ID" value="KAK1901352.1"/>
    <property type="molecule type" value="Genomic_DNA"/>
</dbReference>
<gene>
    <name evidence="2" type="ORF">KUDE01_004321</name>
</gene>
<protein>
    <submittedName>
        <fullName evidence="2">Phosphoribosylformylglycinamidine synthase</fullName>
    </submittedName>
</protein>
<comment type="caution">
    <text evidence="2">The sequence shown here is derived from an EMBL/GenBank/DDBJ whole genome shotgun (WGS) entry which is preliminary data.</text>
</comment>
<name>A0AAD9CHI6_DISEL</name>
<feature type="compositionally biased region" description="Basic and acidic residues" evidence="1">
    <location>
        <begin position="28"/>
        <end position="44"/>
    </location>
</feature>
<organism evidence="2 3">
    <name type="scientific">Dissostichus eleginoides</name>
    <name type="common">Patagonian toothfish</name>
    <name type="synonym">Dissostichus amissus</name>
    <dbReference type="NCBI Taxonomy" id="100907"/>
    <lineage>
        <taxon>Eukaryota</taxon>
        <taxon>Metazoa</taxon>
        <taxon>Chordata</taxon>
        <taxon>Craniata</taxon>
        <taxon>Vertebrata</taxon>
        <taxon>Euteleostomi</taxon>
        <taxon>Actinopterygii</taxon>
        <taxon>Neopterygii</taxon>
        <taxon>Teleostei</taxon>
        <taxon>Neoteleostei</taxon>
        <taxon>Acanthomorphata</taxon>
        <taxon>Eupercaria</taxon>
        <taxon>Perciformes</taxon>
        <taxon>Notothenioidei</taxon>
        <taxon>Nototheniidae</taxon>
        <taxon>Dissostichus</taxon>
    </lineage>
</organism>
<evidence type="ECO:0000313" key="3">
    <source>
        <dbReference type="Proteomes" id="UP001228049"/>
    </source>
</evidence>
<dbReference type="PANTHER" id="PTHR37162">
    <property type="entry name" value="HAT FAMILY DIMERISATION DOMAINCONTAINING PROTEIN-RELATED"/>
    <property type="match status" value="1"/>
</dbReference>
<feature type="region of interest" description="Disordered" evidence="1">
    <location>
        <begin position="16"/>
        <end position="71"/>
    </location>
</feature>
<accession>A0AAD9CHI6</accession>
<dbReference type="Proteomes" id="UP001228049">
    <property type="component" value="Unassembled WGS sequence"/>
</dbReference>